<dbReference type="Proteomes" id="UP000031802">
    <property type="component" value="Unassembled WGS sequence"/>
</dbReference>
<proteinExistence type="predicted"/>
<feature type="transmembrane region" description="Helical" evidence="1">
    <location>
        <begin position="273"/>
        <end position="291"/>
    </location>
</feature>
<keyword evidence="3" id="KW-0012">Acyltransferase</keyword>
<evidence type="ECO:0000256" key="1">
    <source>
        <dbReference type="SAM" id="Phobius"/>
    </source>
</evidence>
<dbReference type="Pfam" id="PF01757">
    <property type="entry name" value="Acyl_transf_3"/>
    <property type="match status" value="1"/>
</dbReference>
<keyword evidence="1" id="KW-0812">Transmembrane</keyword>
<keyword evidence="1" id="KW-0472">Membrane</keyword>
<feature type="transmembrane region" description="Helical" evidence="1">
    <location>
        <begin position="38"/>
        <end position="55"/>
    </location>
</feature>
<dbReference type="EMBL" id="JJMU01000029">
    <property type="protein sequence ID" value="KGE14149.1"/>
    <property type="molecule type" value="Genomic_DNA"/>
</dbReference>
<sequence length="347" mass="39523">MKGKINSLQIIRAYAAILVVICHIWNDGWLNNALVELGGFGVDLFFVLSGFIMSLTVKLNLENRSINAFHFLSKRVVRIFPIYIICAIPLLLFDVKAEGVKSPFFYIGNIFLLPSINADWPYRLVLGPGWTLVYEMIFYYIFALTMLFTICKEKLLLIVGLAVLAIVGMYQLFNLQSSQGGWVNLSYILGDTLMLNFVLGIVCFRLYELWHRAVNLDIFSAFIVLLAVSILAAYLYSECKFPRFVAYGLPAFIVVSFFTLTQKGFAGNRIISKIIYIGDASYSIYLTHYYFAFFKPKLISSSTYFNVDFDVFLNALDFLLVIGAVIGGCLFYNRVEKPIIRYTLKKI</sequence>
<feature type="transmembrane region" description="Helical" evidence="1">
    <location>
        <begin position="185"/>
        <end position="207"/>
    </location>
</feature>
<reference evidence="3 4" key="2">
    <citation type="journal article" date="2015" name="PLoS ONE">
        <title>Whole-Genome Optical Mapping and Finished Genome Sequence of Sphingobacterium deserti sp. nov., a New Species Isolated from the Western Desert of China.</title>
        <authorList>
            <person name="Teng C."/>
            <person name="Zhou Z."/>
            <person name="Molnar I."/>
            <person name="Li X."/>
            <person name="Tang R."/>
            <person name="Chen M."/>
            <person name="Wang L."/>
            <person name="Su S."/>
            <person name="Zhang W."/>
            <person name="Lin M."/>
        </authorList>
    </citation>
    <scope>NUCLEOTIDE SEQUENCE [LARGE SCALE GENOMIC DNA]</scope>
    <source>
        <strain evidence="4">ACCC05744</strain>
    </source>
</reference>
<evidence type="ECO:0000313" key="4">
    <source>
        <dbReference type="Proteomes" id="UP000031802"/>
    </source>
</evidence>
<dbReference type="RefSeq" id="WP_037498309.1">
    <property type="nucleotide sequence ID" value="NZ_JJMU01000029.1"/>
</dbReference>
<name>A0A0B8T747_9SPHI</name>
<feature type="transmembrane region" description="Helical" evidence="1">
    <location>
        <begin position="214"/>
        <end position="235"/>
    </location>
</feature>
<accession>A0A0B8T747</accession>
<feature type="transmembrane region" description="Helical" evidence="1">
    <location>
        <begin position="7"/>
        <end position="26"/>
    </location>
</feature>
<evidence type="ECO:0000313" key="3">
    <source>
        <dbReference type="EMBL" id="KGE14149.1"/>
    </source>
</evidence>
<evidence type="ECO:0000259" key="2">
    <source>
        <dbReference type="Pfam" id="PF01757"/>
    </source>
</evidence>
<feature type="transmembrane region" description="Helical" evidence="1">
    <location>
        <begin position="155"/>
        <end position="173"/>
    </location>
</feature>
<protein>
    <submittedName>
        <fullName evidence="3">Acyltransferase 3</fullName>
    </submittedName>
</protein>
<dbReference type="eggNOG" id="COG1835">
    <property type="taxonomic scope" value="Bacteria"/>
</dbReference>
<feature type="transmembrane region" description="Helical" evidence="1">
    <location>
        <begin position="241"/>
        <end position="261"/>
    </location>
</feature>
<dbReference type="GO" id="GO:0016020">
    <property type="term" value="C:membrane"/>
    <property type="evidence" value="ECO:0007669"/>
    <property type="project" value="TreeGrafter"/>
</dbReference>
<reference evidence="4" key="1">
    <citation type="submission" date="2014-04" db="EMBL/GenBank/DDBJ databases">
        <title>Whole-Genome optical mapping and complete genome sequence of Sphingobacterium deserti sp. nov., a new spaces isolated from desert in the west of China.</title>
        <authorList>
            <person name="Teng C."/>
            <person name="Zhou Z."/>
            <person name="Li X."/>
            <person name="Chen M."/>
            <person name="Lin M."/>
            <person name="Wang L."/>
            <person name="Su S."/>
            <person name="Zhang C."/>
            <person name="Zhang W."/>
        </authorList>
    </citation>
    <scope>NUCLEOTIDE SEQUENCE [LARGE SCALE GENOMIC DNA]</scope>
    <source>
        <strain evidence="4">ACCC05744</strain>
    </source>
</reference>
<keyword evidence="1" id="KW-1133">Transmembrane helix</keyword>
<dbReference type="InterPro" id="IPR050879">
    <property type="entry name" value="Acyltransferase_3"/>
</dbReference>
<dbReference type="GO" id="GO:0016747">
    <property type="term" value="F:acyltransferase activity, transferring groups other than amino-acyl groups"/>
    <property type="evidence" value="ECO:0007669"/>
    <property type="project" value="InterPro"/>
</dbReference>
<dbReference type="OrthoDB" id="290051at2"/>
<organism evidence="3 4">
    <name type="scientific">Sphingobacterium deserti</name>
    <dbReference type="NCBI Taxonomy" id="1229276"/>
    <lineage>
        <taxon>Bacteria</taxon>
        <taxon>Pseudomonadati</taxon>
        <taxon>Bacteroidota</taxon>
        <taxon>Sphingobacteriia</taxon>
        <taxon>Sphingobacteriales</taxon>
        <taxon>Sphingobacteriaceae</taxon>
        <taxon>Sphingobacterium</taxon>
    </lineage>
</organism>
<feature type="transmembrane region" description="Helical" evidence="1">
    <location>
        <begin position="311"/>
        <end position="332"/>
    </location>
</feature>
<dbReference type="STRING" id="1229276.DI53_1979"/>
<dbReference type="PATRIC" id="fig|1229276.3.peg.2039"/>
<dbReference type="PANTHER" id="PTHR23028">
    <property type="entry name" value="ACETYLTRANSFERASE"/>
    <property type="match status" value="1"/>
</dbReference>
<comment type="caution">
    <text evidence="3">The sequence shown here is derived from an EMBL/GenBank/DDBJ whole genome shotgun (WGS) entry which is preliminary data.</text>
</comment>
<dbReference type="PANTHER" id="PTHR23028:SF131">
    <property type="entry name" value="BLR2367 PROTEIN"/>
    <property type="match status" value="1"/>
</dbReference>
<dbReference type="GO" id="GO:0000271">
    <property type="term" value="P:polysaccharide biosynthetic process"/>
    <property type="evidence" value="ECO:0007669"/>
    <property type="project" value="TreeGrafter"/>
</dbReference>
<gene>
    <name evidence="3" type="ORF">DI53_1979</name>
</gene>
<keyword evidence="4" id="KW-1185">Reference proteome</keyword>
<dbReference type="InterPro" id="IPR002656">
    <property type="entry name" value="Acyl_transf_3_dom"/>
</dbReference>
<keyword evidence="3" id="KW-0808">Transferase</keyword>
<feature type="transmembrane region" description="Helical" evidence="1">
    <location>
        <begin position="129"/>
        <end position="148"/>
    </location>
</feature>
<feature type="transmembrane region" description="Helical" evidence="1">
    <location>
        <begin position="76"/>
        <end position="93"/>
    </location>
</feature>
<feature type="domain" description="Acyltransferase 3" evidence="2">
    <location>
        <begin position="6"/>
        <end position="331"/>
    </location>
</feature>
<dbReference type="AlphaFoldDB" id="A0A0B8T747"/>